<gene>
    <name evidence="2" type="ORF">BET03_10820</name>
</gene>
<protein>
    <recommendedName>
        <fullName evidence="1">Glutamine amidotransferase domain-containing protein</fullName>
    </recommendedName>
</protein>
<evidence type="ECO:0000313" key="2">
    <source>
        <dbReference type="EMBL" id="RKD32560.1"/>
    </source>
</evidence>
<dbReference type="InterPro" id="IPR029062">
    <property type="entry name" value="Class_I_gatase-like"/>
</dbReference>
<dbReference type="Pfam" id="PF00117">
    <property type="entry name" value="GATase"/>
    <property type="match status" value="1"/>
</dbReference>
<dbReference type="EMBL" id="MCIB01000010">
    <property type="protein sequence ID" value="RKD32560.1"/>
    <property type="molecule type" value="Genomic_DNA"/>
</dbReference>
<sequence>MQYVFIPEILNLIDIDEILNNCKNGYINITPNIKNILVVNLGMSKKELTHFINNKCNIYVFGKNFSLNQLKNLSFDAIFISDGKLHFEELEVLVEKIKKYIGVKTILGVGLGKDVIEMAICKKQGDNQWDQNNGILKNERYGIYCSDNNSDDSLKKLLKLSKIA</sequence>
<evidence type="ECO:0000313" key="3">
    <source>
        <dbReference type="Proteomes" id="UP000284177"/>
    </source>
</evidence>
<dbReference type="Gene3D" id="3.40.50.880">
    <property type="match status" value="1"/>
</dbReference>
<feature type="domain" description="Glutamine amidotransferase" evidence="1">
    <location>
        <begin position="48"/>
        <end position="128"/>
    </location>
</feature>
<dbReference type="Proteomes" id="UP000284177">
    <property type="component" value="Unassembled WGS sequence"/>
</dbReference>
<dbReference type="RefSeq" id="WP_120168409.1">
    <property type="nucleotide sequence ID" value="NZ_MCIB01000010.1"/>
</dbReference>
<reference evidence="2 3" key="1">
    <citation type="submission" date="2016-08" db="EMBL/GenBank/DDBJ databases">
        <title>Novel Firmicutes and Novel Genomes.</title>
        <authorList>
            <person name="Poppleton D.I."/>
            <person name="Gribaldo S."/>
        </authorList>
    </citation>
    <scope>NUCLEOTIDE SEQUENCE [LARGE SCALE GENOMIC DNA]</scope>
    <source>
        <strain evidence="2 3">CTT3</strain>
    </source>
</reference>
<dbReference type="OrthoDB" id="1953236at2"/>
<accession>A0A419T4V2</accession>
<proteinExistence type="predicted"/>
<comment type="caution">
    <text evidence="2">The sequence shown here is derived from an EMBL/GenBank/DDBJ whole genome shotgun (WGS) entry which is preliminary data.</text>
</comment>
<keyword evidence="3" id="KW-1185">Reference proteome</keyword>
<dbReference type="AlphaFoldDB" id="A0A419T4V2"/>
<name>A0A419T4V2_9FIRM</name>
<evidence type="ECO:0000259" key="1">
    <source>
        <dbReference type="Pfam" id="PF00117"/>
    </source>
</evidence>
<organism evidence="2 3">
    <name type="scientific">Thermohalobacter berrensis</name>
    <dbReference type="NCBI Taxonomy" id="99594"/>
    <lineage>
        <taxon>Bacteria</taxon>
        <taxon>Bacillati</taxon>
        <taxon>Bacillota</taxon>
        <taxon>Tissierellia</taxon>
        <taxon>Tissierellales</taxon>
        <taxon>Thermohalobacteraceae</taxon>
        <taxon>Thermohalobacter</taxon>
    </lineage>
</organism>
<dbReference type="InterPro" id="IPR017926">
    <property type="entry name" value="GATASE"/>
</dbReference>